<proteinExistence type="predicted"/>
<organism evidence="2 3">
    <name type="scientific">Methylomonas rapida</name>
    <dbReference type="NCBI Taxonomy" id="2963939"/>
    <lineage>
        <taxon>Bacteria</taxon>
        <taxon>Pseudomonadati</taxon>
        <taxon>Pseudomonadota</taxon>
        <taxon>Gammaproteobacteria</taxon>
        <taxon>Methylococcales</taxon>
        <taxon>Methylococcaceae</taxon>
        <taxon>Methylomonas</taxon>
    </lineage>
</organism>
<reference evidence="2" key="1">
    <citation type="submission" date="2022-11" db="EMBL/GenBank/DDBJ databases">
        <title>Methylomonas rapida sp. nov., Carotenoid-Producing Obligate Methanotrophs with High Growth Characteristics and Biotechnological Potential.</title>
        <authorList>
            <person name="Tikhonova E.N."/>
            <person name="Suleimanov R.Z."/>
            <person name="Miroshnikov K."/>
            <person name="Oshkin I.Y."/>
            <person name="Belova S.E."/>
            <person name="Danilova O.V."/>
            <person name="Ashikhmin A."/>
            <person name="Konopkin A."/>
            <person name="But S.Y."/>
            <person name="Khmelenina V.N."/>
            <person name="Kuznetsov N."/>
            <person name="Pimenov N.V."/>
            <person name="Dedysh S.N."/>
        </authorList>
    </citation>
    <scope>NUCLEOTIDE SEQUENCE</scope>
    <source>
        <strain evidence="2">MP1</strain>
    </source>
</reference>
<dbReference type="Proteomes" id="UP001162780">
    <property type="component" value="Chromosome"/>
</dbReference>
<sequence>MDNDTLINQARKLYATLLLKKYRLTLEGKSPIDRLNQMIRSAYGRYLRRLNRCVICYRQRLHDCNREPGKDHTPCEFRQSSSDRCQRHS</sequence>
<evidence type="ECO:0000313" key="3">
    <source>
        <dbReference type="Proteomes" id="UP001162780"/>
    </source>
</evidence>
<name>A0ABY7GJ04_9GAMM</name>
<dbReference type="EMBL" id="CP113517">
    <property type="protein sequence ID" value="WAR44153.1"/>
    <property type="molecule type" value="Genomic_DNA"/>
</dbReference>
<dbReference type="RefSeq" id="WP_255189140.1">
    <property type="nucleotide sequence ID" value="NZ_CP113517.1"/>
</dbReference>
<feature type="region of interest" description="Disordered" evidence="1">
    <location>
        <begin position="67"/>
        <end position="89"/>
    </location>
</feature>
<evidence type="ECO:0000313" key="2">
    <source>
        <dbReference type="EMBL" id="WAR44153.1"/>
    </source>
</evidence>
<protein>
    <recommendedName>
        <fullName evidence="4">Transposase</fullName>
    </recommendedName>
</protein>
<evidence type="ECO:0000256" key="1">
    <source>
        <dbReference type="SAM" id="MobiDB-lite"/>
    </source>
</evidence>
<gene>
    <name evidence="2" type="ORF">NM686_017520</name>
</gene>
<evidence type="ECO:0008006" key="4">
    <source>
        <dbReference type="Google" id="ProtNLM"/>
    </source>
</evidence>
<keyword evidence="3" id="KW-1185">Reference proteome</keyword>
<accession>A0ABY7GJ04</accession>